<proteinExistence type="predicted"/>
<gene>
    <name evidence="1" type="ORF">BFC18_15215</name>
</gene>
<dbReference type="Pfam" id="PF02810">
    <property type="entry name" value="SEC-C"/>
    <property type="match status" value="1"/>
</dbReference>
<dbReference type="RefSeq" id="WP_070126180.1">
    <property type="nucleotide sequence ID" value="NZ_MDHN01000031.1"/>
</dbReference>
<keyword evidence="2" id="KW-1185">Reference proteome</keyword>
<reference evidence="1 2" key="1">
    <citation type="submission" date="2016-08" db="EMBL/GenBank/DDBJ databases">
        <authorList>
            <person name="Seilhamer J.J."/>
        </authorList>
    </citation>
    <scope>NUCLEOTIDE SEQUENCE [LARGE SCALE GENOMIC DNA]</scope>
    <source>
        <strain evidence="1 2">KCTC 42603</strain>
    </source>
</reference>
<dbReference type="OrthoDB" id="7054621at2"/>
<accession>A0A1E7Z969</accession>
<dbReference type="InterPro" id="IPR004027">
    <property type="entry name" value="SEC_C_motif"/>
</dbReference>
<organism evidence="1 2">
    <name type="scientific">Alteromonas confluentis</name>
    <dbReference type="NCBI Taxonomy" id="1656094"/>
    <lineage>
        <taxon>Bacteria</taxon>
        <taxon>Pseudomonadati</taxon>
        <taxon>Pseudomonadota</taxon>
        <taxon>Gammaproteobacteria</taxon>
        <taxon>Alteromonadales</taxon>
        <taxon>Alteromonadaceae</taxon>
        <taxon>Alteromonas/Salinimonas group</taxon>
        <taxon>Alteromonas</taxon>
    </lineage>
</organism>
<dbReference type="AlphaFoldDB" id="A0A1E7Z969"/>
<evidence type="ECO:0000313" key="1">
    <source>
        <dbReference type="EMBL" id="OFC70078.1"/>
    </source>
</evidence>
<protein>
    <submittedName>
        <fullName evidence="1">Uncharacterized protein</fullName>
    </submittedName>
</protein>
<comment type="caution">
    <text evidence="1">The sequence shown here is derived from an EMBL/GenBank/DDBJ whole genome shotgun (WGS) entry which is preliminary data.</text>
</comment>
<dbReference type="EMBL" id="MDHN01000031">
    <property type="protein sequence ID" value="OFC70078.1"/>
    <property type="molecule type" value="Genomic_DNA"/>
</dbReference>
<sequence length="137" mass="15836">MNEPLSIPCNCGSGLPLKDCCLFTNRRPEPNDVLGEPDYTGVTIYYGFKRKYLKASPFNLDFDRQSCCQVLQANMYLANLHNQMLQFRMLKPGDWFVMGRQYGQMKFSFKYSSAEDAMSVAKEKFAAERFLQPPEFI</sequence>
<dbReference type="Proteomes" id="UP000175691">
    <property type="component" value="Unassembled WGS sequence"/>
</dbReference>
<evidence type="ECO:0000313" key="2">
    <source>
        <dbReference type="Proteomes" id="UP000175691"/>
    </source>
</evidence>
<name>A0A1E7Z969_9ALTE</name>